<reference evidence="2 5" key="2">
    <citation type="submission" date="2017-09" db="EMBL/GenBank/DDBJ databases">
        <title>Extensive intraspecific genome diversity in a model arbuscular mycorrhizal fungus.</title>
        <authorList>
            <person name="Chen E.C."/>
            <person name="Morin E."/>
            <person name="Beaudet D."/>
            <person name="Noel J."/>
            <person name="Ndikumana S."/>
            <person name="Charron P."/>
            <person name="St-Onge C."/>
            <person name="Giorgi J."/>
            <person name="Grigoriev I.V."/>
            <person name="Roux C."/>
            <person name="Martin F.M."/>
            <person name="Corradi N."/>
        </authorList>
    </citation>
    <scope>NUCLEOTIDE SEQUENCE [LARGE SCALE GENOMIC DNA]</scope>
    <source>
        <strain evidence="2 5">A5</strain>
    </source>
</reference>
<reference evidence="3 4" key="3">
    <citation type="submission" date="2017-10" db="EMBL/GenBank/DDBJ databases">
        <title>Extensive intraspecific genome diversity in a model arbuscular mycorrhizal fungus.</title>
        <authorList>
            <person name="Chen E.C.H."/>
            <person name="Morin E."/>
            <person name="Baudet D."/>
            <person name="Noel J."/>
            <person name="Ndikumana S."/>
            <person name="Charron P."/>
            <person name="St-Onge C."/>
            <person name="Giorgi J."/>
            <person name="Grigoriev I.V."/>
            <person name="Roux C."/>
            <person name="Martin F.M."/>
            <person name="Corradi N."/>
        </authorList>
    </citation>
    <scope>NUCLEOTIDE SEQUENCE [LARGE SCALE GENOMIC DNA]</scope>
    <source>
        <strain evidence="3 4">A1</strain>
    </source>
</reference>
<dbReference type="Proteomes" id="UP000232722">
    <property type="component" value="Unassembled WGS sequence"/>
</dbReference>
<evidence type="ECO:0000313" key="3">
    <source>
        <dbReference type="EMBL" id="PKC59960.1"/>
    </source>
</evidence>
<reference evidence="2 5" key="1">
    <citation type="submission" date="2016-04" db="EMBL/GenBank/DDBJ databases">
        <title>Genome analyses suggest a sexual origin of heterokaryosis in a supposedly ancient asexual fungus.</title>
        <authorList>
            <person name="Ropars J."/>
            <person name="Sedzielewska K."/>
            <person name="Noel J."/>
            <person name="Charron P."/>
            <person name="Farinelli L."/>
            <person name="Marton T."/>
            <person name="Kruger M."/>
            <person name="Pelin A."/>
            <person name="Brachmann A."/>
            <person name="Corradi N."/>
        </authorList>
    </citation>
    <scope>NUCLEOTIDE SEQUENCE [LARGE SCALE GENOMIC DNA]</scope>
    <source>
        <strain evidence="2 5">A5</strain>
    </source>
</reference>
<dbReference type="EMBL" id="LLXH01001227">
    <property type="protein sequence ID" value="PKC59960.1"/>
    <property type="molecule type" value="Genomic_DNA"/>
</dbReference>
<name>A0A2I1EV85_9GLOM</name>
<evidence type="ECO:0000313" key="4">
    <source>
        <dbReference type="Proteomes" id="UP000232688"/>
    </source>
</evidence>
<reference evidence="3 4" key="4">
    <citation type="submission" date="2017-10" db="EMBL/GenBank/DDBJ databases">
        <title>Genome analyses suggest a sexual origin of heterokaryosis in a supposedly ancient asexual fungus.</title>
        <authorList>
            <person name="Corradi N."/>
            <person name="Sedzielewska K."/>
            <person name="Noel J."/>
            <person name="Charron P."/>
            <person name="Farinelli L."/>
            <person name="Marton T."/>
            <person name="Kruger M."/>
            <person name="Pelin A."/>
            <person name="Brachmann A."/>
            <person name="Corradi N."/>
        </authorList>
    </citation>
    <scope>NUCLEOTIDE SEQUENCE [LARGE SCALE GENOMIC DNA]</scope>
    <source>
        <strain evidence="3 4">A1</strain>
    </source>
</reference>
<dbReference type="OrthoDB" id="2251104at2759"/>
<comment type="caution">
    <text evidence="3">The sequence shown here is derived from an EMBL/GenBank/DDBJ whole genome shotgun (WGS) entry which is preliminary data.</text>
</comment>
<protein>
    <submittedName>
        <fullName evidence="3">Uncharacterized protein</fullName>
    </submittedName>
</protein>
<organism evidence="3 4">
    <name type="scientific">Rhizophagus irregularis</name>
    <dbReference type="NCBI Taxonomy" id="588596"/>
    <lineage>
        <taxon>Eukaryota</taxon>
        <taxon>Fungi</taxon>
        <taxon>Fungi incertae sedis</taxon>
        <taxon>Mucoromycota</taxon>
        <taxon>Glomeromycotina</taxon>
        <taxon>Glomeromycetes</taxon>
        <taxon>Glomerales</taxon>
        <taxon>Glomeraceae</taxon>
        <taxon>Rhizophagus</taxon>
    </lineage>
</organism>
<dbReference type="VEuPathDB" id="FungiDB:RhiirA1_426426"/>
<dbReference type="Proteomes" id="UP000232688">
    <property type="component" value="Unassembled WGS sequence"/>
</dbReference>
<proteinExistence type="predicted"/>
<feature type="region of interest" description="Disordered" evidence="1">
    <location>
        <begin position="1"/>
        <end position="49"/>
    </location>
</feature>
<dbReference type="AlphaFoldDB" id="A0A2I1EV85"/>
<evidence type="ECO:0000256" key="1">
    <source>
        <dbReference type="SAM" id="MobiDB-lite"/>
    </source>
</evidence>
<gene>
    <name evidence="3" type="ORF">RhiirA1_426426</name>
    <name evidence="2" type="ORF">RhiirA5_356696</name>
</gene>
<evidence type="ECO:0000313" key="2">
    <source>
        <dbReference type="EMBL" id="PKC09419.1"/>
    </source>
</evidence>
<dbReference type="EMBL" id="LLXJ01000462">
    <property type="protein sequence ID" value="PKC09419.1"/>
    <property type="molecule type" value="Genomic_DNA"/>
</dbReference>
<sequence length="75" mass="8365">MTSKNSNDIDQTTSNNNNNNNNNNDNNDDQEHPTLEPFTSPEIPDNPNKKLLPLAALGGFFVEIGKKIINITNRK</sequence>
<accession>A0A2I1EV85</accession>
<feature type="compositionally biased region" description="Low complexity" evidence="1">
    <location>
        <begin position="1"/>
        <end position="25"/>
    </location>
</feature>
<evidence type="ECO:0000313" key="5">
    <source>
        <dbReference type="Proteomes" id="UP000232722"/>
    </source>
</evidence>